<dbReference type="Gene3D" id="2.40.70.10">
    <property type="entry name" value="Acid Proteases"/>
    <property type="match status" value="1"/>
</dbReference>
<dbReference type="SUPFAM" id="SSF50156">
    <property type="entry name" value="PDZ domain-like"/>
    <property type="match status" value="1"/>
</dbReference>
<comment type="caution">
    <text evidence="2">The sequence shown here is derived from an EMBL/GenBank/DDBJ whole genome shotgun (WGS) entry which is preliminary data.</text>
</comment>
<sequence length="444" mass="51550">MKFFWIILSFFLFPSLFYGQEGFQYYSKKKKITIPFKLINNLVFVPLEVNGVDLTFLVDSGVEESILFSLEDKEELTFNNVEKIMLRGLGSSDYIEGLKSSGNQVVFNDAIIDQNHEIYIILDEELNFSGSVGIPVNGIIGYQFFKNFKVEIDYVSHKIHIYNPSHELKRKKMSKFKKLDFLLHNNKPYLASLFEFDSQKVEGKLLLDIGNSDAFWLFANKISNYTFPKQSFEDFLGKGFNGDIFGKRTKLGSFSFDDFTFKNPYVAIPDSTSLQNVKWAENRIGSMGGEIFKRFTLIFDYQNSNLYVKKNKNYKQPFEYNMSGIEINHAGLQWIQEEESLNTNFVTRDKTSYESSFRGSEKVKYKFVLKPIFVIAHIRKNSPADLSGLKKDDIVVRINGYGIERYSLQEVNALLKSQDGKKINFEIDRGNRRMKFTFYLKSIL</sequence>
<dbReference type="InterPro" id="IPR041489">
    <property type="entry name" value="PDZ_6"/>
</dbReference>
<protein>
    <submittedName>
        <fullName evidence="2">PDZ domain-containing protein</fullName>
    </submittedName>
</protein>
<feature type="domain" description="PDZ" evidence="1">
    <location>
        <begin position="374"/>
        <end position="417"/>
    </location>
</feature>
<dbReference type="Proteomes" id="UP000249518">
    <property type="component" value="Unassembled WGS sequence"/>
</dbReference>
<dbReference type="AlphaFoldDB" id="A0A328WJC9"/>
<dbReference type="OrthoDB" id="3521766at2"/>
<dbReference type="SMART" id="SM00228">
    <property type="entry name" value="PDZ"/>
    <property type="match status" value="1"/>
</dbReference>
<dbReference type="InterPro" id="IPR036034">
    <property type="entry name" value="PDZ_sf"/>
</dbReference>
<evidence type="ECO:0000259" key="1">
    <source>
        <dbReference type="PROSITE" id="PS50106"/>
    </source>
</evidence>
<reference evidence="2 3" key="1">
    <citation type="submission" date="2018-06" db="EMBL/GenBank/DDBJ databases">
        <title>Genomic Encyclopedia of Type Strains, Phase III (KMG-III): the genomes of soil and plant-associated and newly described type strains.</title>
        <authorList>
            <person name="Whitman W."/>
        </authorList>
    </citation>
    <scope>NUCLEOTIDE SEQUENCE [LARGE SCALE GENOMIC DNA]</scope>
    <source>
        <strain evidence="2 3">CGMCC 1.12504</strain>
    </source>
</reference>
<dbReference type="EMBL" id="QLSV01000022">
    <property type="protein sequence ID" value="RAR46323.1"/>
    <property type="molecule type" value="Genomic_DNA"/>
</dbReference>
<evidence type="ECO:0000313" key="3">
    <source>
        <dbReference type="Proteomes" id="UP000249518"/>
    </source>
</evidence>
<gene>
    <name evidence="2" type="ORF">B0I10_12224</name>
</gene>
<proteinExistence type="predicted"/>
<accession>A0A328WJC9</accession>
<organism evidence="2 3">
    <name type="scientific">Flavobacterium lacus</name>
    <dbReference type="NCBI Taxonomy" id="1353778"/>
    <lineage>
        <taxon>Bacteria</taxon>
        <taxon>Pseudomonadati</taxon>
        <taxon>Bacteroidota</taxon>
        <taxon>Flavobacteriia</taxon>
        <taxon>Flavobacteriales</taxon>
        <taxon>Flavobacteriaceae</taxon>
        <taxon>Flavobacterium</taxon>
    </lineage>
</organism>
<dbReference type="Gene3D" id="2.30.42.10">
    <property type="match status" value="1"/>
</dbReference>
<dbReference type="Pfam" id="PF17820">
    <property type="entry name" value="PDZ_6"/>
    <property type="match status" value="1"/>
</dbReference>
<dbReference type="InterPro" id="IPR001478">
    <property type="entry name" value="PDZ"/>
</dbReference>
<evidence type="ECO:0000313" key="2">
    <source>
        <dbReference type="EMBL" id="RAR46323.1"/>
    </source>
</evidence>
<dbReference type="RefSeq" id="WP_112087401.1">
    <property type="nucleotide sequence ID" value="NZ_QLSV01000022.1"/>
</dbReference>
<name>A0A328WJC9_9FLAO</name>
<dbReference type="PROSITE" id="PS50106">
    <property type="entry name" value="PDZ"/>
    <property type="match status" value="1"/>
</dbReference>
<keyword evidence="3" id="KW-1185">Reference proteome</keyword>
<dbReference type="InterPro" id="IPR021109">
    <property type="entry name" value="Peptidase_aspartic_dom_sf"/>
</dbReference>